<reference evidence="6 7" key="1">
    <citation type="submission" date="2020-07" db="EMBL/GenBank/DDBJ databases">
        <authorList>
            <person name="Li M."/>
        </authorList>
    </citation>
    <scope>NUCLEOTIDE SEQUENCE [LARGE SCALE GENOMIC DNA]</scope>
    <source>
        <strain evidence="6 7">DSM 23284</strain>
    </source>
</reference>
<feature type="domain" description="HTH tetR-type" evidence="5">
    <location>
        <begin position="6"/>
        <end position="66"/>
    </location>
</feature>
<proteinExistence type="predicted"/>
<keyword evidence="3" id="KW-0804">Transcription</keyword>
<protein>
    <submittedName>
        <fullName evidence="6">TetR/AcrR family transcriptional regulator</fullName>
    </submittedName>
</protein>
<dbReference type="InterPro" id="IPR009057">
    <property type="entry name" value="Homeodomain-like_sf"/>
</dbReference>
<evidence type="ECO:0000259" key="5">
    <source>
        <dbReference type="PROSITE" id="PS50977"/>
    </source>
</evidence>
<reference evidence="6 7" key="2">
    <citation type="submission" date="2020-08" db="EMBL/GenBank/DDBJ databases">
        <title>Stappia taiwanensis sp. nov., isolated from a coastal thermal spring.</title>
        <authorList>
            <person name="Kampfer P."/>
        </authorList>
    </citation>
    <scope>NUCLEOTIDE SEQUENCE [LARGE SCALE GENOMIC DNA]</scope>
    <source>
        <strain evidence="6 7">DSM 23284</strain>
    </source>
</reference>
<feature type="DNA-binding region" description="H-T-H motif" evidence="4">
    <location>
        <begin position="29"/>
        <end position="48"/>
    </location>
</feature>
<dbReference type="SUPFAM" id="SSF46689">
    <property type="entry name" value="Homeodomain-like"/>
    <property type="match status" value="1"/>
</dbReference>
<dbReference type="Proteomes" id="UP000559404">
    <property type="component" value="Unassembled WGS sequence"/>
</dbReference>
<sequence length="196" mass="21696">MVGTRQFDETAVMQRALNVFRQKGLAATSMIDLAQATGVHRGSLYNAYGGKEAIFLSAFETYADDYMRGIRTALDQTDARAALAAFVETVLTSMTAGSPARGCLSTRTATEVDETPPAVQDRIRRWLDELQETIEIGLRRRCLADQLTLPPEEAARLLVTFTRGLAVMERVYHDEAQLRDISASLIRVLVRQAGKD</sequence>
<keyword evidence="2 4" id="KW-0238">DNA-binding</keyword>
<dbReference type="Pfam" id="PF16925">
    <property type="entry name" value="TetR_C_13"/>
    <property type="match status" value="1"/>
</dbReference>
<dbReference type="PROSITE" id="PS50977">
    <property type="entry name" value="HTH_TETR_2"/>
    <property type="match status" value="1"/>
</dbReference>
<dbReference type="PANTHER" id="PTHR47506:SF1">
    <property type="entry name" value="HTH-TYPE TRANSCRIPTIONAL REGULATOR YJDC"/>
    <property type="match status" value="1"/>
</dbReference>
<dbReference type="Pfam" id="PF00440">
    <property type="entry name" value="TetR_N"/>
    <property type="match status" value="1"/>
</dbReference>
<dbReference type="PANTHER" id="PTHR47506">
    <property type="entry name" value="TRANSCRIPTIONAL REGULATORY PROTEIN"/>
    <property type="match status" value="1"/>
</dbReference>
<name>A0A838Y066_9HYPH</name>
<dbReference type="InterPro" id="IPR001647">
    <property type="entry name" value="HTH_TetR"/>
</dbReference>
<dbReference type="SUPFAM" id="SSF48498">
    <property type="entry name" value="Tetracyclin repressor-like, C-terminal domain"/>
    <property type="match status" value="1"/>
</dbReference>
<dbReference type="EMBL" id="JACEON010000011">
    <property type="protein sequence ID" value="MBA4612453.1"/>
    <property type="molecule type" value="Genomic_DNA"/>
</dbReference>
<gene>
    <name evidence="6" type="ORF">H1W37_12365</name>
</gene>
<dbReference type="PRINTS" id="PR00455">
    <property type="entry name" value="HTHTETR"/>
</dbReference>
<evidence type="ECO:0000256" key="2">
    <source>
        <dbReference type="ARBA" id="ARBA00023125"/>
    </source>
</evidence>
<comment type="caution">
    <text evidence="6">The sequence shown here is derived from an EMBL/GenBank/DDBJ whole genome shotgun (WGS) entry which is preliminary data.</text>
</comment>
<evidence type="ECO:0000256" key="1">
    <source>
        <dbReference type="ARBA" id="ARBA00023015"/>
    </source>
</evidence>
<evidence type="ECO:0000256" key="3">
    <source>
        <dbReference type="ARBA" id="ARBA00023163"/>
    </source>
</evidence>
<organism evidence="6 7">
    <name type="scientific">Stappia taiwanensis</name>
    <dbReference type="NCBI Taxonomy" id="992267"/>
    <lineage>
        <taxon>Bacteria</taxon>
        <taxon>Pseudomonadati</taxon>
        <taxon>Pseudomonadota</taxon>
        <taxon>Alphaproteobacteria</taxon>
        <taxon>Hyphomicrobiales</taxon>
        <taxon>Stappiaceae</taxon>
        <taxon>Stappia</taxon>
    </lineage>
</organism>
<evidence type="ECO:0000313" key="6">
    <source>
        <dbReference type="EMBL" id="MBA4612453.1"/>
    </source>
</evidence>
<keyword evidence="7" id="KW-1185">Reference proteome</keyword>
<dbReference type="Gene3D" id="1.10.10.60">
    <property type="entry name" value="Homeodomain-like"/>
    <property type="match status" value="1"/>
</dbReference>
<evidence type="ECO:0000313" key="7">
    <source>
        <dbReference type="Proteomes" id="UP000559404"/>
    </source>
</evidence>
<dbReference type="AlphaFoldDB" id="A0A838Y066"/>
<dbReference type="Gene3D" id="1.10.357.10">
    <property type="entry name" value="Tetracycline Repressor, domain 2"/>
    <property type="match status" value="1"/>
</dbReference>
<dbReference type="InterPro" id="IPR036271">
    <property type="entry name" value="Tet_transcr_reg_TetR-rel_C_sf"/>
</dbReference>
<keyword evidence="1" id="KW-0805">Transcription regulation</keyword>
<dbReference type="InterPro" id="IPR011075">
    <property type="entry name" value="TetR_C"/>
</dbReference>
<dbReference type="RefSeq" id="WP_181760656.1">
    <property type="nucleotide sequence ID" value="NZ_BMCR01000010.1"/>
</dbReference>
<evidence type="ECO:0000256" key="4">
    <source>
        <dbReference type="PROSITE-ProRule" id="PRU00335"/>
    </source>
</evidence>
<accession>A0A838Y066</accession>
<dbReference type="GO" id="GO:0003677">
    <property type="term" value="F:DNA binding"/>
    <property type="evidence" value="ECO:0007669"/>
    <property type="project" value="UniProtKB-UniRule"/>
</dbReference>